<evidence type="ECO:0008006" key="3">
    <source>
        <dbReference type="Google" id="ProtNLM"/>
    </source>
</evidence>
<reference evidence="2" key="1">
    <citation type="submission" date="2016-04" db="EMBL/GenBank/DDBJ databases">
        <authorList>
            <person name="Evans L.H."/>
            <person name="Alamgir A."/>
            <person name="Owens N."/>
            <person name="Weber N.D."/>
            <person name="Virtaneva K."/>
            <person name="Barbian K."/>
            <person name="Babar A."/>
            <person name="Rosenke K."/>
        </authorList>
    </citation>
    <scope>NUCLEOTIDE SEQUENCE</scope>
    <source>
        <strain evidence="2">86-1</strain>
    </source>
</reference>
<dbReference type="InterPro" id="IPR000600">
    <property type="entry name" value="ROK"/>
</dbReference>
<comment type="similarity">
    <text evidence="1">Belongs to the ROK (NagC/XylR) family.</text>
</comment>
<protein>
    <recommendedName>
        <fullName evidence="3">ROK family protein</fullName>
    </recommendedName>
</protein>
<dbReference type="PANTHER" id="PTHR18964:SF149">
    <property type="entry name" value="BIFUNCTIONAL UDP-N-ACETYLGLUCOSAMINE 2-EPIMERASE_N-ACETYLMANNOSAMINE KINASE"/>
    <property type="match status" value="1"/>
</dbReference>
<accession>A0A212K3E2</accession>
<dbReference type="EMBL" id="FLUM01000003">
    <property type="protein sequence ID" value="SBW06162.1"/>
    <property type="molecule type" value="Genomic_DNA"/>
</dbReference>
<dbReference type="SUPFAM" id="SSF53067">
    <property type="entry name" value="Actin-like ATPase domain"/>
    <property type="match status" value="1"/>
</dbReference>
<dbReference type="InterPro" id="IPR043129">
    <property type="entry name" value="ATPase_NBD"/>
</dbReference>
<sequence length="274" mass="29763">MKIGIDLGGTNVRMSIVSNGKIIGRVAEPCKANEPEEAVIGQLKGMIHQLINQDIESIGIGVPSVVDAERGIVYNVANIPSWKEVHLKDILEEEFKIPVSVNNDCNCFALGEHYYGEGNGFNNIVAVALGTGVGAGIIIDGKLYNGDNTGAGEIGCLPYLEYDYESYCSSSYFVREHGITGKEAFDKASEGDNEALMIWKEAGHHIGNLMKVILFAYDPSVIIMGGSISNAYNFFAPAMIETLNTFPYPETVKKLEIRISKKEDISILGASVLY</sequence>
<dbReference type="Pfam" id="PF00480">
    <property type="entry name" value="ROK"/>
    <property type="match status" value="1"/>
</dbReference>
<proteinExistence type="inferred from homology"/>
<dbReference type="RefSeq" id="WP_296943926.1">
    <property type="nucleotide sequence ID" value="NZ_LT599032.1"/>
</dbReference>
<evidence type="ECO:0000313" key="2">
    <source>
        <dbReference type="EMBL" id="SBW06162.1"/>
    </source>
</evidence>
<dbReference type="AlphaFoldDB" id="A0A212K3E2"/>
<evidence type="ECO:0000256" key="1">
    <source>
        <dbReference type="ARBA" id="ARBA00006479"/>
    </source>
</evidence>
<dbReference type="PANTHER" id="PTHR18964">
    <property type="entry name" value="ROK (REPRESSOR, ORF, KINASE) FAMILY"/>
    <property type="match status" value="1"/>
</dbReference>
<organism evidence="2">
    <name type="scientific">uncultured Dysgonomonas sp</name>
    <dbReference type="NCBI Taxonomy" id="206096"/>
    <lineage>
        <taxon>Bacteria</taxon>
        <taxon>Pseudomonadati</taxon>
        <taxon>Bacteroidota</taxon>
        <taxon>Bacteroidia</taxon>
        <taxon>Bacteroidales</taxon>
        <taxon>Dysgonomonadaceae</taxon>
        <taxon>Dysgonomonas</taxon>
        <taxon>environmental samples</taxon>
    </lineage>
</organism>
<name>A0A212K3E2_9BACT</name>
<dbReference type="Gene3D" id="3.30.420.40">
    <property type="match status" value="2"/>
</dbReference>
<dbReference type="CDD" id="cd23763">
    <property type="entry name" value="ASKHA_ATPase_ROK"/>
    <property type="match status" value="1"/>
</dbReference>
<gene>
    <name evidence="2" type="ORF">KL86DYS1_31301</name>
</gene>